<dbReference type="InterPro" id="IPR053358">
    <property type="entry name" value="Diff-assoc_signaling"/>
</dbReference>
<dbReference type="EMBL" id="JAAGNN010000027">
    <property type="protein sequence ID" value="KAF4071675.1"/>
    <property type="molecule type" value="Genomic_DNA"/>
</dbReference>
<sequence>MGKIEQTLSQCLMFIILIGWTQGKQNDIKHYSSSYGIPCDDLCGTHEKDYYWCYTKKGWDYCSPRENTDYKGQPCRDDHLCGTYGKSYHWCYTNGDNWGYCGLLRNTLEPKTMLHISSTLMSACWDGCLYDERKKYYWCHTDEGWDYCSPLPDVTYTNEPCRLDHYCGTHESGYTWCYTDSSSDKCGRISVGECMYITPESKTKGINTVISCTWKDTKNQKQIKFN</sequence>
<feature type="signal peptide" evidence="1">
    <location>
        <begin position="1"/>
        <end position="23"/>
    </location>
</feature>
<comment type="caution">
    <text evidence="2">The sequence shown here is derived from an EMBL/GenBank/DDBJ whole genome shotgun (WGS) entry which is preliminary data.</text>
</comment>
<feature type="chain" id="PRO_5029456498" evidence="1">
    <location>
        <begin position="24"/>
        <end position="226"/>
    </location>
</feature>
<reference evidence="2 3" key="1">
    <citation type="submission" date="2020-02" db="EMBL/GenBank/DDBJ databases">
        <title>A chromosome-scale genome assembly of the black bullhead catfish (Ameiurus melas).</title>
        <authorList>
            <person name="Wen M."/>
            <person name="Zham M."/>
            <person name="Cabau C."/>
            <person name="Klopp C."/>
            <person name="Donnadieu C."/>
            <person name="Roques C."/>
            <person name="Bouchez O."/>
            <person name="Lampietro C."/>
            <person name="Jouanno E."/>
            <person name="Herpin A."/>
            <person name="Louis A."/>
            <person name="Berthelot C."/>
            <person name="Parey E."/>
            <person name="Roest-Crollius H."/>
            <person name="Braasch I."/>
            <person name="Postlethwait J."/>
            <person name="Robinson-Rechavi M."/>
            <person name="Echchiki A."/>
            <person name="Begum T."/>
            <person name="Montfort J."/>
            <person name="Schartl M."/>
            <person name="Bobe J."/>
            <person name="Guiguen Y."/>
        </authorList>
    </citation>
    <scope>NUCLEOTIDE SEQUENCE [LARGE SCALE GENOMIC DNA]</scope>
    <source>
        <strain evidence="2">M_S1</strain>
        <tissue evidence="2">Blood</tissue>
    </source>
</reference>
<evidence type="ECO:0000256" key="1">
    <source>
        <dbReference type="SAM" id="SignalP"/>
    </source>
</evidence>
<keyword evidence="1" id="KW-0732">Signal</keyword>
<name>A0A7J5ZM69_AMEME</name>
<dbReference type="AlphaFoldDB" id="A0A7J5ZM69"/>
<proteinExistence type="predicted"/>
<evidence type="ECO:0000313" key="2">
    <source>
        <dbReference type="EMBL" id="KAF4071675.1"/>
    </source>
</evidence>
<feature type="non-terminal residue" evidence="2">
    <location>
        <position position="226"/>
    </location>
</feature>
<organism evidence="2 3">
    <name type="scientific">Ameiurus melas</name>
    <name type="common">Black bullhead</name>
    <name type="synonym">Silurus melas</name>
    <dbReference type="NCBI Taxonomy" id="219545"/>
    <lineage>
        <taxon>Eukaryota</taxon>
        <taxon>Metazoa</taxon>
        <taxon>Chordata</taxon>
        <taxon>Craniata</taxon>
        <taxon>Vertebrata</taxon>
        <taxon>Euteleostomi</taxon>
        <taxon>Actinopterygii</taxon>
        <taxon>Neopterygii</taxon>
        <taxon>Teleostei</taxon>
        <taxon>Ostariophysi</taxon>
        <taxon>Siluriformes</taxon>
        <taxon>Ictaluridae</taxon>
        <taxon>Ameiurus</taxon>
    </lineage>
</organism>
<gene>
    <name evidence="2" type="ORF">AMELA_G00276020</name>
</gene>
<dbReference type="PANTHER" id="PTHR34261">
    <property type="entry name" value="APC REGULATOR OF WNT-SIGNALING PATHWAY-RELATED"/>
    <property type="match status" value="1"/>
</dbReference>
<protein>
    <submittedName>
        <fullName evidence="2">Uncharacterized protein</fullName>
    </submittedName>
</protein>
<keyword evidence="3" id="KW-1185">Reference proteome</keyword>
<evidence type="ECO:0000313" key="3">
    <source>
        <dbReference type="Proteomes" id="UP000593565"/>
    </source>
</evidence>
<dbReference type="PANTHER" id="PTHR34261:SF1">
    <property type="entry name" value="TUBULIN POLYMERIZATION-PROMOTING PROTEIN"/>
    <property type="match status" value="1"/>
</dbReference>
<accession>A0A7J5ZM69</accession>
<dbReference type="Proteomes" id="UP000593565">
    <property type="component" value="Unassembled WGS sequence"/>
</dbReference>